<keyword evidence="4" id="KW-1185">Reference proteome</keyword>
<evidence type="ECO:0000256" key="2">
    <source>
        <dbReference type="SAM" id="Phobius"/>
    </source>
</evidence>
<protein>
    <recommendedName>
        <fullName evidence="5">Anti-sigma-M factor RsmA</fullName>
    </recommendedName>
</protein>
<organism evidence="3 4">
    <name type="scientific">Actinophytocola oryzae</name>
    <dbReference type="NCBI Taxonomy" id="502181"/>
    <lineage>
        <taxon>Bacteria</taxon>
        <taxon>Bacillati</taxon>
        <taxon>Actinomycetota</taxon>
        <taxon>Actinomycetes</taxon>
        <taxon>Pseudonocardiales</taxon>
        <taxon>Pseudonocardiaceae</taxon>
    </lineage>
</organism>
<evidence type="ECO:0000313" key="3">
    <source>
        <dbReference type="EMBL" id="TDV50809.1"/>
    </source>
</evidence>
<evidence type="ECO:0000313" key="4">
    <source>
        <dbReference type="Proteomes" id="UP000294927"/>
    </source>
</evidence>
<feature type="compositionally biased region" description="Polar residues" evidence="1">
    <location>
        <begin position="144"/>
        <end position="158"/>
    </location>
</feature>
<comment type="caution">
    <text evidence="3">The sequence shown here is derived from an EMBL/GenBank/DDBJ whole genome shotgun (WGS) entry which is preliminary data.</text>
</comment>
<dbReference type="RefSeq" id="WP_133904047.1">
    <property type="nucleotide sequence ID" value="NZ_SOCP01000006.1"/>
</dbReference>
<proteinExistence type="predicted"/>
<name>A0A4R7VNE8_9PSEU</name>
<keyword evidence="2" id="KW-1133">Transmembrane helix</keyword>
<dbReference type="OrthoDB" id="4566632at2"/>
<reference evidence="3 4" key="1">
    <citation type="submission" date="2019-03" db="EMBL/GenBank/DDBJ databases">
        <title>Genomic Encyclopedia of Archaeal and Bacterial Type Strains, Phase II (KMG-II): from individual species to whole genera.</title>
        <authorList>
            <person name="Goeker M."/>
        </authorList>
    </citation>
    <scope>NUCLEOTIDE SEQUENCE [LARGE SCALE GENOMIC DNA]</scope>
    <source>
        <strain evidence="3 4">DSM 45499</strain>
    </source>
</reference>
<accession>A0A4R7VNE8</accession>
<keyword evidence="2" id="KW-0812">Transmembrane</keyword>
<evidence type="ECO:0000256" key="1">
    <source>
        <dbReference type="SAM" id="MobiDB-lite"/>
    </source>
</evidence>
<dbReference type="EMBL" id="SOCP01000006">
    <property type="protein sequence ID" value="TDV50809.1"/>
    <property type="molecule type" value="Genomic_DNA"/>
</dbReference>
<evidence type="ECO:0008006" key="5">
    <source>
        <dbReference type="Google" id="ProtNLM"/>
    </source>
</evidence>
<keyword evidence="2" id="KW-0472">Membrane</keyword>
<feature type="region of interest" description="Disordered" evidence="1">
    <location>
        <begin position="144"/>
        <end position="193"/>
    </location>
</feature>
<dbReference type="AlphaFoldDB" id="A0A4R7VNE8"/>
<dbReference type="Proteomes" id="UP000294927">
    <property type="component" value="Unassembled WGS sequence"/>
</dbReference>
<sequence>MTDSTRGPGAAPRQPWSVDVLADLHAGALDARQSAALWAQVNHDPDAQAVLAALDGVKRDLDLLGDAPVEPMPAHFAAQLDAAIAAEAAKTRPTSAPPGAAPVVDMADARRRRNRRMGWAAGVLTIAAAAVAVTFVALPGDQTSGTPQAGNANTQVQPNDEPPVNGEPSISDLQGHEDYGPLDTEDGLKSCLSDHGIEKPQVMGAREVALDGTDGVAALLAGGQDGHRFRLVIVDPDCTKIVSDTSLG</sequence>
<gene>
    <name evidence="3" type="ORF">CLV71_106151</name>
</gene>
<feature type="transmembrane region" description="Helical" evidence="2">
    <location>
        <begin position="119"/>
        <end position="138"/>
    </location>
</feature>